<dbReference type="RefSeq" id="WP_132225498.1">
    <property type="nucleotide sequence ID" value="NZ_JANKBG010000022.1"/>
</dbReference>
<dbReference type="InterPro" id="IPR051534">
    <property type="entry name" value="CBASS_pafABC_assoc_protein"/>
</dbReference>
<evidence type="ECO:0000256" key="2">
    <source>
        <dbReference type="ARBA" id="ARBA00023163"/>
    </source>
</evidence>
<dbReference type="PANTHER" id="PTHR34580">
    <property type="match status" value="1"/>
</dbReference>
<comment type="caution">
    <text evidence="5">The sequence shown here is derived from an EMBL/GenBank/DDBJ whole genome shotgun (WGS) entry which is preliminary data.</text>
</comment>
<dbReference type="Pfam" id="PF08279">
    <property type="entry name" value="HTH_11"/>
    <property type="match status" value="1"/>
</dbReference>
<keyword evidence="1" id="KW-0805">Transcription regulation</keyword>
<dbReference type="PANTHER" id="PTHR34580:SF1">
    <property type="entry name" value="PROTEIN PAFC"/>
    <property type="match status" value="1"/>
</dbReference>
<keyword evidence="2" id="KW-0804">Transcription</keyword>
<evidence type="ECO:0000313" key="6">
    <source>
        <dbReference type="Proteomes" id="UP000295773"/>
    </source>
</evidence>
<keyword evidence="5" id="KW-0238">DNA-binding</keyword>
<feature type="region of interest" description="Disordered" evidence="3">
    <location>
        <begin position="305"/>
        <end position="327"/>
    </location>
</feature>
<dbReference type="GO" id="GO:0003677">
    <property type="term" value="F:DNA binding"/>
    <property type="evidence" value="ECO:0007669"/>
    <property type="project" value="UniProtKB-KW"/>
</dbReference>
<dbReference type="PROSITE" id="PS52050">
    <property type="entry name" value="WYL"/>
    <property type="match status" value="1"/>
</dbReference>
<dbReference type="InterPro" id="IPR028349">
    <property type="entry name" value="PafC-like"/>
</dbReference>
<dbReference type="PIRSF" id="PIRSF016838">
    <property type="entry name" value="PafC"/>
    <property type="match status" value="1"/>
</dbReference>
<feature type="domain" description="HTH deoR-type" evidence="4">
    <location>
        <begin position="2"/>
        <end position="57"/>
    </location>
</feature>
<dbReference type="PROSITE" id="PS51000">
    <property type="entry name" value="HTH_DEOR_2"/>
    <property type="match status" value="1"/>
</dbReference>
<dbReference type="InterPro" id="IPR036390">
    <property type="entry name" value="WH_DNA-bd_sf"/>
</dbReference>
<dbReference type="Gene3D" id="1.10.10.10">
    <property type="entry name" value="Winged helix-like DNA-binding domain superfamily/Winged helix DNA-binding domain"/>
    <property type="match status" value="1"/>
</dbReference>
<dbReference type="SMART" id="SM00420">
    <property type="entry name" value="HTH_DEOR"/>
    <property type="match status" value="1"/>
</dbReference>
<dbReference type="EMBL" id="SMBP01000023">
    <property type="protein sequence ID" value="TCU54718.1"/>
    <property type="molecule type" value="Genomic_DNA"/>
</dbReference>
<evidence type="ECO:0000259" key="4">
    <source>
        <dbReference type="PROSITE" id="PS51000"/>
    </source>
</evidence>
<organism evidence="5 6">
    <name type="scientific">Longicatena caecimuris</name>
    <dbReference type="NCBI Taxonomy" id="1796635"/>
    <lineage>
        <taxon>Bacteria</taxon>
        <taxon>Bacillati</taxon>
        <taxon>Bacillota</taxon>
        <taxon>Erysipelotrichia</taxon>
        <taxon>Erysipelotrichales</taxon>
        <taxon>Erysipelotrichaceae</taxon>
        <taxon>Longicatena</taxon>
    </lineage>
</organism>
<protein>
    <submittedName>
        <fullName evidence="5">Putative DNA-binding transcriptional regulator YafY</fullName>
    </submittedName>
</protein>
<dbReference type="GO" id="GO:0003700">
    <property type="term" value="F:DNA-binding transcription factor activity"/>
    <property type="evidence" value="ECO:0007669"/>
    <property type="project" value="InterPro"/>
</dbReference>
<reference evidence="5 6" key="1">
    <citation type="submission" date="2019-03" db="EMBL/GenBank/DDBJ databases">
        <title>Genomic Encyclopedia of Type Strains, Phase IV (KMG-IV): sequencing the most valuable type-strain genomes for metagenomic binning, comparative biology and taxonomic classification.</title>
        <authorList>
            <person name="Goeker M."/>
        </authorList>
    </citation>
    <scope>NUCLEOTIDE SEQUENCE [LARGE SCALE GENOMIC DNA]</scope>
    <source>
        <strain evidence="5 6">DSM 29481</strain>
    </source>
</reference>
<dbReference type="InterPro" id="IPR026881">
    <property type="entry name" value="WYL_dom"/>
</dbReference>
<dbReference type="InterPro" id="IPR036388">
    <property type="entry name" value="WH-like_DNA-bd_sf"/>
</dbReference>
<name>A0A4R3SZY1_9FIRM</name>
<gene>
    <name evidence="5" type="ORF">EDD61_1238</name>
</gene>
<evidence type="ECO:0000256" key="1">
    <source>
        <dbReference type="ARBA" id="ARBA00023015"/>
    </source>
</evidence>
<dbReference type="Proteomes" id="UP000295773">
    <property type="component" value="Unassembled WGS sequence"/>
</dbReference>
<proteinExistence type="predicted"/>
<dbReference type="SUPFAM" id="SSF46785">
    <property type="entry name" value="Winged helix' DNA-binding domain"/>
    <property type="match status" value="1"/>
</dbReference>
<sequence>MHLQRLFEIVYLLLYRKKVTAKELAERFEVSTRTIYRDIDTLSAAGIPIYTNKGKDGGIFLMEHFILNRALLSEEEQQLILSALKGVQTITDDTNDTLERMRTLFHQQETDWIAMDLSDWSNRSRKLFETIRDAIQIRHAISFTYCGSNGIQTKRHAYPLQLWFKEHTWYLKAYCTTRADYRLFKLSRMQEVFMEKETFLPMQYPNEEDKTLPIATTDITLWVDSCMAYRLYDEYAYEQIEKLEDGNFLVHISFPEDEWVYGMLLSYGPYAKVLSPSTVKEKVKQRLQAMQKRYEEDVETIALHTQETKEKSSVDADGIAFKKGKER</sequence>
<dbReference type="AlphaFoldDB" id="A0A4R3SZY1"/>
<dbReference type="InterPro" id="IPR001034">
    <property type="entry name" value="DeoR_HTH"/>
</dbReference>
<dbReference type="InterPro" id="IPR013196">
    <property type="entry name" value="HTH_11"/>
</dbReference>
<accession>A0A4R3SZY1</accession>
<evidence type="ECO:0000313" key="5">
    <source>
        <dbReference type="EMBL" id="TCU54718.1"/>
    </source>
</evidence>
<keyword evidence="6" id="KW-1185">Reference proteome</keyword>
<dbReference type="Pfam" id="PF25583">
    <property type="entry name" value="WCX"/>
    <property type="match status" value="1"/>
</dbReference>
<dbReference type="Pfam" id="PF13280">
    <property type="entry name" value="WYL"/>
    <property type="match status" value="1"/>
</dbReference>
<evidence type="ECO:0000256" key="3">
    <source>
        <dbReference type="SAM" id="MobiDB-lite"/>
    </source>
</evidence>
<dbReference type="InterPro" id="IPR057727">
    <property type="entry name" value="WCX_dom"/>
</dbReference>